<reference evidence="3 4" key="1">
    <citation type="submission" date="2019-09" db="EMBL/GenBank/DDBJ databases">
        <title>Goodfellowia gen. nov., a new genus of the Pseudonocardineae related to Actinoalloteichus, containing Goodfellowia coeruleoviolacea gen. nov., comb. nov. gen. nov., comb. nov.</title>
        <authorList>
            <person name="Labeda D."/>
        </authorList>
    </citation>
    <scope>NUCLEOTIDE SEQUENCE [LARGE SCALE GENOMIC DNA]</scope>
    <source>
        <strain evidence="3 4">AN110305</strain>
    </source>
</reference>
<dbReference type="Gene3D" id="3.20.20.70">
    <property type="entry name" value="Aldolase class I"/>
    <property type="match status" value="1"/>
</dbReference>
<dbReference type="PANTHER" id="PTHR43303:SF3">
    <property type="entry name" value="BLR3436 PROTEIN"/>
    <property type="match status" value="1"/>
</dbReference>
<evidence type="ECO:0000259" key="2">
    <source>
        <dbReference type="Pfam" id="PF01494"/>
    </source>
</evidence>
<feature type="domain" description="FAD-binding" evidence="2">
    <location>
        <begin position="3"/>
        <end position="320"/>
    </location>
</feature>
<dbReference type="Pfam" id="PF00724">
    <property type="entry name" value="Oxidored_FMN"/>
    <property type="match status" value="1"/>
</dbReference>
<evidence type="ECO:0000313" key="4">
    <source>
        <dbReference type="Proteomes" id="UP000323454"/>
    </source>
</evidence>
<dbReference type="SUPFAM" id="SSF51905">
    <property type="entry name" value="FAD/NAD(P)-binding domain"/>
    <property type="match status" value="1"/>
</dbReference>
<dbReference type="PANTHER" id="PTHR43303">
    <property type="entry name" value="NADPH DEHYDROGENASE C23G7.10C-RELATED"/>
    <property type="match status" value="1"/>
</dbReference>
<dbReference type="InterPro" id="IPR044152">
    <property type="entry name" value="YqjM-like"/>
</dbReference>
<proteinExistence type="predicted"/>
<dbReference type="Gene3D" id="3.50.50.60">
    <property type="entry name" value="FAD/NAD(P)-binding domain"/>
    <property type="match status" value="1"/>
</dbReference>
<gene>
    <name evidence="3" type="ORF">F0L68_30420</name>
</gene>
<dbReference type="PRINTS" id="PR00420">
    <property type="entry name" value="RNGMNOXGNASE"/>
</dbReference>
<dbReference type="Pfam" id="PF01494">
    <property type="entry name" value="FAD_binding_3"/>
    <property type="match status" value="1"/>
</dbReference>
<dbReference type="GO" id="GO:0003959">
    <property type="term" value="F:NADPH dehydrogenase activity"/>
    <property type="evidence" value="ECO:0007669"/>
    <property type="project" value="InterPro"/>
</dbReference>
<dbReference type="EMBL" id="VUOB01000061">
    <property type="protein sequence ID" value="KAA2254496.1"/>
    <property type="molecule type" value="Genomic_DNA"/>
</dbReference>
<dbReference type="GO" id="GO:0071949">
    <property type="term" value="F:FAD binding"/>
    <property type="evidence" value="ECO:0007669"/>
    <property type="project" value="InterPro"/>
</dbReference>
<dbReference type="SUPFAM" id="SSF51395">
    <property type="entry name" value="FMN-linked oxidoreductases"/>
    <property type="match status" value="1"/>
</dbReference>
<dbReference type="InterPro" id="IPR001155">
    <property type="entry name" value="OxRdtase_FMN_N"/>
</dbReference>
<dbReference type="InterPro" id="IPR036188">
    <property type="entry name" value="FAD/NAD-bd_sf"/>
</dbReference>
<organism evidence="3 4">
    <name type="scientific">Solihabitans fulvus</name>
    <dbReference type="NCBI Taxonomy" id="1892852"/>
    <lineage>
        <taxon>Bacteria</taxon>
        <taxon>Bacillati</taxon>
        <taxon>Actinomycetota</taxon>
        <taxon>Actinomycetes</taxon>
        <taxon>Pseudonocardiales</taxon>
        <taxon>Pseudonocardiaceae</taxon>
        <taxon>Solihabitans</taxon>
    </lineage>
</organism>
<dbReference type="GO" id="GO:0010181">
    <property type="term" value="F:FMN binding"/>
    <property type="evidence" value="ECO:0007669"/>
    <property type="project" value="InterPro"/>
</dbReference>
<evidence type="ECO:0008006" key="5">
    <source>
        <dbReference type="Google" id="ProtNLM"/>
    </source>
</evidence>
<evidence type="ECO:0000313" key="3">
    <source>
        <dbReference type="EMBL" id="KAA2254496.1"/>
    </source>
</evidence>
<dbReference type="RefSeq" id="WP_149853292.1">
    <property type="nucleotide sequence ID" value="NZ_VUOB01000061.1"/>
</dbReference>
<dbReference type="Gene3D" id="3.30.9.20">
    <property type="match status" value="1"/>
</dbReference>
<dbReference type="Proteomes" id="UP000323454">
    <property type="component" value="Unassembled WGS sequence"/>
</dbReference>
<dbReference type="InterPro" id="IPR002938">
    <property type="entry name" value="FAD-bd"/>
</dbReference>
<evidence type="ECO:0000259" key="1">
    <source>
        <dbReference type="Pfam" id="PF00724"/>
    </source>
</evidence>
<keyword evidence="4" id="KW-1185">Reference proteome</keyword>
<name>A0A5B2WVI3_9PSEU</name>
<dbReference type="InterPro" id="IPR013785">
    <property type="entry name" value="Aldolase_TIM"/>
</dbReference>
<protein>
    <recommendedName>
        <fullName evidence="5">Anthraniloyl-CoA monooxygenase</fullName>
    </recommendedName>
</protein>
<reference evidence="3 4" key="2">
    <citation type="submission" date="2019-09" db="EMBL/GenBank/DDBJ databases">
        <authorList>
            <person name="Jin C."/>
        </authorList>
    </citation>
    <scope>NUCLEOTIDE SEQUENCE [LARGE SCALE GENOMIC DNA]</scope>
    <source>
        <strain evidence="3 4">AN110305</strain>
    </source>
</reference>
<comment type="caution">
    <text evidence="3">The sequence shown here is derived from an EMBL/GenBank/DDBJ whole genome shotgun (WGS) entry which is preliminary data.</text>
</comment>
<dbReference type="OrthoDB" id="3169239at2"/>
<dbReference type="AlphaFoldDB" id="A0A5B2WVI3"/>
<sequence length="707" mass="76301">MRITVVGAGPAGLYLGILLKKADAAHEVTILERNAPDATFGWGVVFSEETLGALRDADFPTYLEITDTFARWDSVDIRYRDRLLRSRGHTFSAIARTRLLNILQRRCLELGVTLRFGVEVDDPAALAAEADLLVAADGVNSMVRRAHEAEFGSNVTPQGCKYVWFGTDLVLDAFTFVFRQTEHGLFQVHSYPFDENTSTFIVECPEATWRRAGLDAVDERGSIGFCEALFAEDLAGHRLLSNRSTWLSFPRVRNSSWHHGNIVLLGDAAHTAHFSIGSGTKLAMEDAVSLANSLVRHGNVAAALVDYELERQPVVERFQQAAGDSAGYFERVGAYTRLGPIQFAFNLLTRSGRISHANLAVRDPEFVRVLDTWFTDDALGRPPLPALTPPPAFAPLRIGNLVLPNRIVRAARDGDLSSAARGGAGLVLTGLVTVSQDGRTEPDCPTLCADRDVERWRGPVAEAHAAGALAGVRLGHAGRRGAARPARHGVDLPLGADGWPLLAASALPYLSRSAVPKEADADDLARLRADFASAAARAAEAGFDVLELDLAHGHLLAGFLSPLTNRREDEYGGDAAGRLRFPIEVLREVRAVWPSDRLLAVRLTVTDWARGGLTVSDGVAVARELMAAGAELIHVEAGQTVAESRPQYRRGFLTGLSDRVRAQAAVPTLVGGYLTTQDEVNTIVAAGRGDLCLVELAETDLDRAAVG</sequence>
<dbReference type="GO" id="GO:0050661">
    <property type="term" value="F:NADP binding"/>
    <property type="evidence" value="ECO:0007669"/>
    <property type="project" value="InterPro"/>
</dbReference>
<accession>A0A5B2WVI3</accession>
<feature type="domain" description="NADH:flavin oxidoreductase/NADH oxidase N-terminal" evidence="1">
    <location>
        <begin position="393"/>
        <end position="691"/>
    </location>
</feature>